<organism evidence="2 3">
    <name type="scientific">Puccinia graminis f. sp. tritici</name>
    <dbReference type="NCBI Taxonomy" id="56615"/>
    <lineage>
        <taxon>Eukaryota</taxon>
        <taxon>Fungi</taxon>
        <taxon>Dikarya</taxon>
        <taxon>Basidiomycota</taxon>
        <taxon>Pucciniomycotina</taxon>
        <taxon>Pucciniomycetes</taxon>
        <taxon>Pucciniales</taxon>
        <taxon>Pucciniaceae</taxon>
        <taxon>Puccinia</taxon>
    </lineage>
</organism>
<dbReference type="EMBL" id="VDEP01000273">
    <property type="protein sequence ID" value="KAA1114080.1"/>
    <property type="molecule type" value="Genomic_DNA"/>
</dbReference>
<evidence type="ECO:0000256" key="1">
    <source>
        <dbReference type="SAM" id="MobiDB-lite"/>
    </source>
</evidence>
<protein>
    <submittedName>
        <fullName evidence="2">Uncharacterized protein</fullName>
    </submittedName>
</protein>
<evidence type="ECO:0000313" key="2">
    <source>
        <dbReference type="EMBL" id="KAA1114080.1"/>
    </source>
</evidence>
<proteinExistence type="predicted"/>
<dbReference type="Proteomes" id="UP000325313">
    <property type="component" value="Unassembled WGS sequence"/>
</dbReference>
<comment type="caution">
    <text evidence="2">The sequence shown here is derived from an EMBL/GenBank/DDBJ whole genome shotgun (WGS) entry which is preliminary data.</text>
</comment>
<feature type="region of interest" description="Disordered" evidence="1">
    <location>
        <begin position="1"/>
        <end position="33"/>
    </location>
</feature>
<gene>
    <name evidence="2" type="ORF">PGTUg99_017588</name>
</gene>
<dbReference type="AlphaFoldDB" id="A0A5B0QLQ7"/>
<accession>A0A5B0QLQ7</accession>
<name>A0A5B0QLQ7_PUCGR</name>
<sequence length="68" mass="7266">MTLASTPRVPPSRSGIASRGHGAETSSYSRHAKRDIEDVALGALAEKTPLRETKHYVTSTSNSNPKST</sequence>
<reference evidence="2 3" key="1">
    <citation type="submission" date="2019-05" db="EMBL/GenBank/DDBJ databases">
        <title>Emergence of the Ug99 lineage of the wheat stem rust pathogen through somatic hybridization.</title>
        <authorList>
            <person name="Li F."/>
            <person name="Upadhyaya N.M."/>
            <person name="Sperschneider J."/>
            <person name="Matny O."/>
            <person name="Nguyen-Phuc H."/>
            <person name="Mago R."/>
            <person name="Raley C."/>
            <person name="Miller M.E."/>
            <person name="Silverstein K.A.T."/>
            <person name="Henningsen E."/>
            <person name="Hirsch C.D."/>
            <person name="Visser B."/>
            <person name="Pretorius Z.A."/>
            <person name="Steffenson B.J."/>
            <person name="Schwessinger B."/>
            <person name="Dodds P.N."/>
            <person name="Figueroa M."/>
        </authorList>
    </citation>
    <scope>NUCLEOTIDE SEQUENCE [LARGE SCALE GENOMIC DNA]</scope>
    <source>
        <strain evidence="2 3">Ug99</strain>
    </source>
</reference>
<evidence type="ECO:0000313" key="3">
    <source>
        <dbReference type="Proteomes" id="UP000325313"/>
    </source>
</evidence>